<protein>
    <submittedName>
        <fullName evidence="1">Uncharacterized protein</fullName>
    </submittedName>
</protein>
<gene>
    <name evidence="1" type="ORF">AXF42_Ash006166</name>
</gene>
<dbReference type="Proteomes" id="UP000236161">
    <property type="component" value="Unassembled WGS sequence"/>
</dbReference>
<evidence type="ECO:0000313" key="1">
    <source>
        <dbReference type="EMBL" id="PKA61269.1"/>
    </source>
</evidence>
<organism evidence="1 2">
    <name type="scientific">Apostasia shenzhenica</name>
    <dbReference type="NCBI Taxonomy" id="1088818"/>
    <lineage>
        <taxon>Eukaryota</taxon>
        <taxon>Viridiplantae</taxon>
        <taxon>Streptophyta</taxon>
        <taxon>Embryophyta</taxon>
        <taxon>Tracheophyta</taxon>
        <taxon>Spermatophyta</taxon>
        <taxon>Magnoliopsida</taxon>
        <taxon>Liliopsida</taxon>
        <taxon>Asparagales</taxon>
        <taxon>Orchidaceae</taxon>
        <taxon>Apostasioideae</taxon>
        <taxon>Apostasia</taxon>
    </lineage>
</organism>
<keyword evidence="2" id="KW-1185">Reference proteome</keyword>
<accession>A0A2I0B0H3</accession>
<evidence type="ECO:0000313" key="2">
    <source>
        <dbReference type="Proteomes" id="UP000236161"/>
    </source>
</evidence>
<dbReference type="AlphaFoldDB" id="A0A2I0B0H3"/>
<name>A0A2I0B0H3_9ASPA</name>
<reference evidence="1 2" key="1">
    <citation type="journal article" date="2017" name="Nature">
        <title>The Apostasia genome and the evolution of orchids.</title>
        <authorList>
            <person name="Zhang G.Q."/>
            <person name="Liu K.W."/>
            <person name="Li Z."/>
            <person name="Lohaus R."/>
            <person name="Hsiao Y.Y."/>
            <person name="Niu S.C."/>
            <person name="Wang J.Y."/>
            <person name="Lin Y.C."/>
            <person name="Xu Q."/>
            <person name="Chen L.J."/>
            <person name="Yoshida K."/>
            <person name="Fujiwara S."/>
            <person name="Wang Z.W."/>
            <person name="Zhang Y.Q."/>
            <person name="Mitsuda N."/>
            <person name="Wang M."/>
            <person name="Liu G.H."/>
            <person name="Pecoraro L."/>
            <person name="Huang H.X."/>
            <person name="Xiao X.J."/>
            <person name="Lin M."/>
            <person name="Wu X.Y."/>
            <person name="Wu W.L."/>
            <person name="Chen Y.Y."/>
            <person name="Chang S.B."/>
            <person name="Sakamoto S."/>
            <person name="Ohme-Takagi M."/>
            <person name="Yagi M."/>
            <person name="Zeng S.J."/>
            <person name="Shen C.Y."/>
            <person name="Yeh C.M."/>
            <person name="Luo Y.B."/>
            <person name="Tsai W.C."/>
            <person name="Van de Peer Y."/>
            <person name="Liu Z.J."/>
        </authorList>
    </citation>
    <scope>NUCLEOTIDE SEQUENCE [LARGE SCALE GENOMIC DNA]</scope>
    <source>
        <strain evidence="2">cv. Shenzhen</strain>
        <tissue evidence="1">Stem</tissue>
    </source>
</reference>
<sequence length="52" mass="5988">MGTMEAACRLGHCLRPSSPDAPPDRLLQMIHVTLRDEEDWSFLVLHQTERNL</sequence>
<dbReference type="EMBL" id="KZ451932">
    <property type="protein sequence ID" value="PKA61269.1"/>
    <property type="molecule type" value="Genomic_DNA"/>
</dbReference>
<proteinExistence type="predicted"/>